<protein>
    <recommendedName>
        <fullName evidence="6">Zn(2)-C6 fungal-type domain-containing protein</fullName>
    </recommendedName>
</protein>
<dbReference type="PROSITE" id="PS00463">
    <property type="entry name" value="ZN2_CY6_FUNGAL_1"/>
    <property type="match status" value="1"/>
</dbReference>
<dbReference type="Gene3D" id="4.10.240.10">
    <property type="entry name" value="Zn(2)-C6 fungal-type DNA-binding domain"/>
    <property type="match status" value="1"/>
</dbReference>
<dbReference type="CDD" id="cd00067">
    <property type="entry name" value="GAL4"/>
    <property type="match status" value="1"/>
</dbReference>
<keyword evidence="3" id="KW-0804">Transcription</keyword>
<dbReference type="InterPro" id="IPR053187">
    <property type="entry name" value="Notoamide_regulator"/>
</dbReference>
<reference evidence="7 8" key="1">
    <citation type="submission" date="2013-03" db="EMBL/GenBank/DDBJ databases">
        <title>The Genome Sequence of Capronia coronata CBS 617.96.</title>
        <authorList>
            <consortium name="The Broad Institute Genomics Platform"/>
            <person name="Cuomo C."/>
            <person name="de Hoog S."/>
            <person name="Gorbushina A."/>
            <person name="Walker B."/>
            <person name="Young S.K."/>
            <person name="Zeng Q."/>
            <person name="Gargeya S."/>
            <person name="Fitzgerald M."/>
            <person name="Haas B."/>
            <person name="Abouelleil A."/>
            <person name="Allen A.W."/>
            <person name="Alvarado L."/>
            <person name="Arachchi H.M."/>
            <person name="Berlin A.M."/>
            <person name="Chapman S.B."/>
            <person name="Gainer-Dewar J."/>
            <person name="Goldberg J."/>
            <person name="Griggs A."/>
            <person name="Gujja S."/>
            <person name="Hansen M."/>
            <person name="Howarth C."/>
            <person name="Imamovic A."/>
            <person name="Ireland A."/>
            <person name="Larimer J."/>
            <person name="McCowan C."/>
            <person name="Murphy C."/>
            <person name="Pearson M."/>
            <person name="Poon T.W."/>
            <person name="Priest M."/>
            <person name="Roberts A."/>
            <person name="Saif S."/>
            <person name="Shea T."/>
            <person name="Sisk P."/>
            <person name="Sykes S."/>
            <person name="Wortman J."/>
            <person name="Nusbaum C."/>
            <person name="Birren B."/>
        </authorList>
    </citation>
    <scope>NUCLEOTIDE SEQUENCE [LARGE SCALE GENOMIC DNA]</scope>
    <source>
        <strain evidence="7 8">CBS 617.96</strain>
    </source>
</reference>
<dbReference type="PANTHER" id="PTHR47256:SF1">
    <property type="entry name" value="ZN(II)2CYS6 TRANSCRIPTION FACTOR (EUROFUNG)"/>
    <property type="match status" value="1"/>
</dbReference>
<dbReference type="InterPro" id="IPR001138">
    <property type="entry name" value="Zn2Cys6_DnaBD"/>
</dbReference>
<evidence type="ECO:0000256" key="1">
    <source>
        <dbReference type="ARBA" id="ARBA00023015"/>
    </source>
</evidence>
<dbReference type="EMBL" id="AMWN01000001">
    <property type="protein sequence ID" value="EXJ95432.1"/>
    <property type="molecule type" value="Genomic_DNA"/>
</dbReference>
<evidence type="ECO:0000256" key="5">
    <source>
        <dbReference type="SAM" id="MobiDB-lite"/>
    </source>
</evidence>
<dbReference type="GeneID" id="19155460"/>
<dbReference type="GO" id="GO:0008270">
    <property type="term" value="F:zinc ion binding"/>
    <property type="evidence" value="ECO:0007669"/>
    <property type="project" value="InterPro"/>
</dbReference>
<sequence length="193" mass="21183">MSQSLAPRPSRGSTSSSGSRDLASPQRPRKISTACGACKQRKTRCNGSNPCDACATRRSPCIYDASSDQRRKIANQRNVQDLADAIVQLERHKQLLGGIIATIRAGDADANNDLFRVIRSRVDLSQLAAHVRNECRANLAIQQVYEQIDFVIDGPRDLPSPDQILGDMAPPADFTHRKWQEAASTSETVRKIG</sequence>
<dbReference type="SUPFAM" id="SSF57701">
    <property type="entry name" value="Zn2/Cys6 DNA-binding domain"/>
    <property type="match status" value="1"/>
</dbReference>
<dbReference type="Proteomes" id="UP000019484">
    <property type="component" value="Unassembled WGS sequence"/>
</dbReference>
<organism evidence="7 8">
    <name type="scientific">Capronia coronata CBS 617.96</name>
    <dbReference type="NCBI Taxonomy" id="1182541"/>
    <lineage>
        <taxon>Eukaryota</taxon>
        <taxon>Fungi</taxon>
        <taxon>Dikarya</taxon>
        <taxon>Ascomycota</taxon>
        <taxon>Pezizomycotina</taxon>
        <taxon>Eurotiomycetes</taxon>
        <taxon>Chaetothyriomycetidae</taxon>
        <taxon>Chaetothyriales</taxon>
        <taxon>Herpotrichiellaceae</taxon>
        <taxon>Capronia</taxon>
    </lineage>
</organism>
<evidence type="ECO:0000256" key="4">
    <source>
        <dbReference type="ARBA" id="ARBA00023242"/>
    </source>
</evidence>
<dbReference type="OrthoDB" id="4356994at2759"/>
<evidence type="ECO:0000256" key="3">
    <source>
        <dbReference type="ARBA" id="ARBA00023163"/>
    </source>
</evidence>
<keyword evidence="2" id="KW-0238">DNA-binding</keyword>
<dbReference type="Pfam" id="PF00172">
    <property type="entry name" value="Zn_clus"/>
    <property type="match status" value="1"/>
</dbReference>
<dbReference type="RefSeq" id="XP_007719661.1">
    <property type="nucleotide sequence ID" value="XM_007721471.1"/>
</dbReference>
<proteinExistence type="predicted"/>
<evidence type="ECO:0000259" key="6">
    <source>
        <dbReference type="PROSITE" id="PS50048"/>
    </source>
</evidence>
<feature type="domain" description="Zn(2)-C6 fungal-type" evidence="6">
    <location>
        <begin position="34"/>
        <end position="63"/>
    </location>
</feature>
<evidence type="ECO:0000256" key="2">
    <source>
        <dbReference type="ARBA" id="ARBA00023125"/>
    </source>
</evidence>
<comment type="caution">
    <text evidence="7">The sequence shown here is derived from an EMBL/GenBank/DDBJ whole genome shotgun (WGS) entry which is preliminary data.</text>
</comment>
<evidence type="ECO:0000313" key="7">
    <source>
        <dbReference type="EMBL" id="EXJ95432.1"/>
    </source>
</evidence>
<accession>W9YRD5</accession>
<name>W9YRD5_9EURO</name>
<dbReference type="SMART" id="SM00066">
    <property type="entry name" value="GAL4"/>
    <property type="match status" value="1"/>
</dbReference>
<dbReference type="PROSITE" id="PS50048">
    <property type="entry name" value="ZN2_CY6_FUNGAL_2"/>
    <property type="match status" value="1"/>
</dbReference>
<dbReference type="GO" id="GO:0000981">
    <property type="term" value="F:DNA-binding transcription factor activity, RNA polymerase II-specific"/>
    <property type="evidence" value="ECO:0007669"/>
    <property type="project" value="InterPro"/>
</dbReference>
<dbReference type="STRING" id="1182541.W9YRD5"/>
<dbReference type="PANTHER" id="PTHR47256">
    <property type="entry name" value="ZN(II)2CYS6 TRANSCRIPTION FACTOR (EUROFUNG)-RELATED"/>
    <property type="match status" value="1"/>
</dbReference>
<dbReference type="GO" id="GO:0003677">
    <property type="term" value="F:DNA binding"/>
    <property type="evidence" value="ECO:0007669"/>
    <property type="project" value="UniProtKB-KW"/>
</dbReference>
<evidence type="ECO:0000313" key="8">
    <source>
        <dbReference type="Proteomes" id="UP000019484"/>
    </source>
</evidence>
<dbReference type="HOGENOM" id="CLU_120557_0_0_1"/>
<feature type="compositionally biased region" description="Low complexity" evidence="5">
    <location>
        <begin position="7"/>
        <end position="20"/>
    </location>
</feature>
<keyword evidence="8" id="KW-1185">Reference proteome</keyword>
<feature type="region of interest" description="Disordered" evidence="5">
    <location>
        <begin position="1"/>
        <end position="30"/>
    </location>
</feature>
<dbReference type="InterPro" id="IPR036864">
    <property type="entry name" value="Zn2-C6_fun-type_DNA-bd_sf"/>
</dbReference>
<gene>
    <name evidence="7" type="ORF">A1O1_00553</name>
</gene>
<dbReference type="AlphaFoldDB" id="W9YRD5"/>
<keyword evidence="1" id="KW-0805">Transcription regulation</keyword>
<keyword evidence="4" id="KW-0539">Nucleus</keyword>